<dbReference type="Proteomes" id="UP000663882">
    <property type="component" value="Unassembled WGS sequence"/>
</dbReference>
<dbReference type="InterPro" id="IPR045189">
    <property type="entry name" value="UBR4-like"/>
</dbReference>
<protein>
    <recommendedName>
        <fullName evidence="2">E3 ubiquitin ligase UBR4 C-terminal domain-containing protein</fullName>
    </recommendedName>
</protein>
<keyword evidence="1" id="KW-0862">Zinc</keyword>
<dbReference type="AlphaFoldDB" id="A0A815HMR2"/>
<proteinExistence type="inferred from homology"/>
<dbReference type="EMBL" id="CAJOAX010016901">
    <property type="protein sequence ID" value="CAF4168456.1"/>
    <property type="molecule type" value="Genomic_DNA"/>
</dbReference>
<keyword evidence="1" id="KW-0863">Zinc-finger</keyword>
<dbReference type="PROSITE" id="PS52043">
    <property type="entry name" value="UBR4_E3"/>
    <property type="match status" value="1"/>
</dbReference>
<organism evidence="3 5">
    <name type="scientific">Rotaria sordida</name>
    <dbReference type="NCBI Taxonomy" id="392033"/>
    <lineage>
        <taxon>Eukaryota</taxon>
        <taxon>Metazoa</taxon>
        <taxon>Spiralia</taxon>
        <taxon>Gnathifera</taxon>
        <taxon>Rotifera</taxon>
        <taxon>Eurotatoria</taxon>
        <taxon>Bdelloidea</taxon>
        <taxon>Philodinida</taxon>
        <taxon>Philodinidae</taxon>
        <taxon>Rotaria</taxon>
    </lineage>
</organism>
<dbReference type="EMBL" id="CAJNOO010003762">
    <property type="protein sequence ID" value="CAF1353706.1"/>
    <property type="molecule type" value="Genomic_DNA"/>
</dbReference>
<dbReference type="OrthoDB" id="30336at2759"/>
<evidence type="ECO:0000313" key="3">
    <source>
        <dbReference type="EMBL" id="CAF1353706.1"/>
    </source>
</evidence>
<name>A0A815HMR2_9BILA</name>
<comment type="caution">
    <text evidence="3">The sequence shown here is derived from an EMBL/GenBank/DDBJ whole genome shotgun (WGS) entry which is preliminary data.</text>
</comment>
<gene>
    <name evidence="4" type="ORF">OTI717_LOCUS37075</name>
    <name evidence="3" type="ORF">RFH988_LOCUS32438</name>
</gene>
<comment type="similarity">
    <text evidence="1">Belongs to the UBR4 family.</text>
</comment>
<dbReference type="PANTHER" id="PTHR21725">
    <property type="entry name" value="E3 UBIQUITIN-PROTEIN LIGASE UBR4"/>
    <property type="match status" value="1"/>
</dbReference>
<keyword evidence="1" id="KW-0479">Metal-binding</keyword>
<evidence type="ECO:0000313" key="4">
    <source>
        <dbReference type="EMBL" id="CAF4168456.1"/>
    </source>
</evidence>
<reference evidence="3" key="1">
    <citation type="submission" date="2021-02" db="EMBL/GenBank/DDBJ databases">
        <authorList>
            <person name="Nowell W R."/>
        </authorList>
    </citation>
    <scope>NUCLEOTIDE SEQUENCE</scope>
</reference>
<sequence>MRTLLDYFKSDFQFYRFDLEQRSSSTITSNDNHFKNFVILLINQMLRLLIGLSYGFTKKVYIQPYEAKRRKTSGYVSVTDFNIIDIECHRSAIKQARSRDAWKSALLKNPNT</sequence>
<dbReference type="PANTHER" id="PTHR21725:SF1">
    <property type="entry name" value="E3 UBIQUITIN-PROTEIN LIGASE UBR4"/>
    <property type="match status" value="1"/>
</dbReference>
<feature type="domain" description="E3 ubiquitin ligase UBR4 C-terminal" evidence="2">
    <location>
        <begin position="54"/>
        <end position="112"/>
    </location>
</feature>
<accession>A0A815HMR2</accession>
<feature type="region of interest" description="UBR4 E3 catalytic module" evidence="1">
    <location>
        <begin position="1"/>
        <end position="112"/>
    </location>
</feature>
<dbReference type="GO" id="GO:0008270">
    <property type="term" value="F:zinc ion binding"/>
    <property type="evidence" value="ECO:0007669"/>
    <property type="project" value="UniProtKB-KW"/>
</dbReference>
<evidence type="ECO:0000313" key="5">
    <source>
        <dbReference type="Proteomes" id="UP000663882"/>
    </source>
</evidence>
<dbReference type="Proteomes" id="UP000663823">
    <property type="component" value="Unassembled WGS sequence"/>
</dbReference>
<evidence type="ECO:0000256" key="1">
    <source>
        <dbReference type="PROSITE-ProRule" id="PRU01388"/>
    </source>
</evidence>
<dbReference type="InterPro" id="IPR025704">
    <property type="entry name" value="E3_Ub_ligase_UBR4_C"/>
</dbReference>
<evidence type="ECO:0000259" key="2">
    <source>
        <dbReference type="Pfam" id="PF13764"/>
    </source>
</evidence>
<dbReference type="Pfam" id="PF13764">
    <property type="entry name" value="E3_UbLigase_R4"/>
    <property type="match status" value="1"/>
</dbReference>